<dbReference type="FunFam" id="2.60.40.10:FF:000026">
    <property type="entry name" value="roundabout homolog 2 isoform X1"/>
    <property type="match status" value="1"/>
</dbReference>
<keyword evidence="8" id="KW-1185">Reference proteome</keyword>
<keyword evidence="4" id="KW-0393">Immunoglobulin domain</keyword>
<dbReference type="Pfam" id="PF13927">
    <property type="entry name" value="Ig_3"/>
    <property type="match status" value="1"/>
</dbReference>
<dbReference type="AlphaFoldDB" id="T1K7L7"/>
<feature type="signal peptide" evidence="5">
    <location>
        <begin position="1"/>
        <end position="22"/>
    </location>
</feature>
<protein>
    <recommendedName>
        <fullName evidence="6">Ig-like domain-containing protein</fullName>
    </recommendedName>
</protein>
<dbReference type="SMART" id="SM00409">
    <property type="entry name" value="IG"/>
    <property type="match status" value="2"/>
</dbReference>
<dbReference type="HOGENOM" id="CLU_1134804_0_0_1"/>
<dbReference type="PANTHER" id="PTHR12231">
    <property type="entry name" value="CTX-RELATED TYPE I TRANSMEMBRANE PROTEIN"/>
    <property type="match status" value="1"/>
</dbReference>
<dbReference type="InterPro" id="IPR003598">
    <property type="entry name" value="Ig_sub2"/>
</dbReference>
<dbReference type="SMART" id="SM00408">
    <property type="entry name" value="IGc2"/>
    <property type="match status" value="1"/>
</dbReference>
<evidence type="ECO:0000259" key="6">
    <source>
        <dbReference type="PROSITE" id="PS50835"/>
    </source>
</evidence>
<dbReference type="InterPro" id="IPR007110">
    <property type="entry name" value="Ig-like_dom"/>
</dbReference>
<dbReference type="EMBL" id="CAEY01001807">
    <property type="status" value="NOT_ANNOTATED_CDS"/>
    <property type="molecule type" value="Genomic_DNA"/>
</dbReference>
<dbReference type="EnsemblMetazoa" id="tetur06g04740.1">
    <property type="protein sequence ID" value="tetur06g04740.1"/>
    <property type="gene ID" value="tetur06g04740"/>
</dbReference>
<sequence>MNLSSLINLLFLLSCLIILTESRVHEIATFGDQIASLPCEVDVKNCGSIEMISWFKNVSNDWELVYSYTKGGHEKVLGHLIKQADKVSMDHSNMSTTGITYLRIKNLMLSDEGSYKCDVTYSHNNKNCPTLTYSKLFTLGSKDHLRPPRITEHPSDTIVGRGEPTKLDCRAEGNPNPTIEWYKDGKPINGAHHNRLALPTGSLFFLHVIHNKKDPDTGTYWCVARNEIGKVQSRNATLNYACFPD</sequence>
<dbReference type="InterPro" id="IPR036179">
    <property type="entry name" value="Ig-like_dom_sf"/>
</dbReference>
<dbReference type="InterPro" id="IPR003599">
    <property type="entry name" value="Ig_sub"/>
</dbReference>
<keyword evidence="3" id="KW-1015">Disulfide bond</keyword>
<reference evidence="8" key="1">
    <citation type="submission" date="2011-08" db="EMBL/GenBank/DDBJ databases">
        <authorList>
            <person name="Rombauts S."/>
        </authorList>
    </citation>
    <scope>NUCLEOTIDE SEQUENCE</scope>
    <source>
        <strain evidence="8">London</strain>
    </source>
</reference>
<feature type="domain" description="Ig-like" evidence="6">
    <location>
        <begin position="31"/>
        <end position="132"/>
    </location>
</feature>
<evidence type="ECO:0000313" key="7">
    <source>
        <dbReference type="EnsemblMetazoa" id="tetur06g04740.1"/>
    </source>
</evidence>
<accession>T1K7L7</accession>
<dbReference type="Pfam" id="PF07686">
    <property type="entry name" value="V-set"/>
    <property type="match status" value="1"/>
</dbReference>
<dbReference type="SUPFAM" id="SSF48726">
    <property type="entry name" value="Immunoglobulin"/>
    <property type="match status" value="2"/>
</dbReference>
<evidence type="ECO:0000256" key="5">
    <source>
        <dbReference type="SAM" id="SignalP"/>
    </source>
</evidence>
<organism evidence="7 8">
    <name type="scientific">Tetranychus urticae</name>
    <name type="common">Two-spotted spider mite</name>
    <dbReference type="NCBI Taxonomy" id="32264"/>
    <lineage>
        <taxon>Eukaryota</taxon>
        <taxon>Metazoa</taxon>
        <taxon>Ecdysozoa</taxon>
        <taxon>Arthropoda</taxon>
        <taxon>Chelicerata</taxon>
        <taxon>Arachnida</taxon>
        <taxon>Acari</taxon>
        <taxon>Acariformes</taxon>
        <taxon>Trombidiformes</taxon>
        <taxon>Prostigmata</taxon>
        <taxon>Eleutherengona</taxon>
        <taxon>Raphignathae</taxon>
        <taxon>Tetranychoidea</taxon>
        <taxon>Tetranychidae</taxon>
        <taxon>Tetranychus</taxon>
    </lineage>
</organism>
<evidence type="ECO:0000256" key="4">
    <source>
        <dbReference type="ARBA" id="ARBA00023319"/>
    </source>
</evidence>
<dbReference type="InterPro" id="IPR051170">
    <property type="entry name" value="Neural/epithelial_adhesion"/>
</dbReference>
<name>T1K7L7_TETUR</name>
<dbReference type="PANTHER" id="PTHR12231:SF253">
    <property type="entry name" value="DPR-INTERACTING PROTEIN ETA, ISOFORM B-RELATED"/>
    <property type="match status" value="1"/>
</dbReference>
<feature type="domain" description="Ig-like" evidence="6">
    <location>
        <begin position="148"/>
        <end position="239"/>
    </location>
</feature>
<evidence type="ECO:0000256" key="2">
    <source>
        <dbReference type="ARBA" id="ARBA00022737"/>
    </source>
</evidence>
<evidence type="ECO:0000256" key="1">
    <source>
        <dbReference type="ARBA" id="ARBA00022729"/>
    </source>
</evidence>
<dbReference type="InterPro" id="IPR013106">
    <property type="entry name" value="Ig_V-set"/>
</dbReference>
<feature type="chain" id="PRO_5004581071" description="Ig-like domain-containing protein" evidence="5">
    <location>
        <begin position="23"/>
        <end position="245"/>
    </location>
</feature>
<dbReference type="Gene3D" id="2.60.40.10">
    <property type="entry name" value="Immunoglobulins"/>
    <property type="match status" value="2"/>
</dbReference>
<dbReference type="PROSITE" id="PS50835">
    <property type="entry name" value="IG_LIKE"/>
    <property type="match status" value="2"/>
</dbReference>
<dbReference type="Proteomes" id="UP000015104">
    <property type="component" value="Unassembled WGS sequence"/>
</dbReference>
<keyword evidence="2" id="KW-0677">Repeat</keyword>
<dbReference type="GO" id="GO:0043005">
    <property type="term" value="C:neuron projection"/>
    <property type="evidence" value="ECO:0007669"/>
    <property type="project" value="TreeGrafter"/>
</dbReference>
<keyword evidence="1 5" id="KW-0732">Signal</keyword>
<dbReference type="STRING" id="32264.T1K7L7"/>
<evidence type="ECO:0000313" key="8">
    <source>
        <dbReference type="Proteomes" id="UP000015104"/>
    </source>
</evidence>
<evidence type="ECO:0000256" key="3">
    <source>
        <dbReference type="ARBA" id="ARBA00023157"/>
    </source>
</evidence>
<dbReference type="InterPro" id="IPR013783">
    <property type="entry name" value="Ig-like_fold"/>
</dbReference>
<proteinExistence type="predicted"/>
<dbReference type="eggNOG" id="KOG4222">
    <property type="taxonomic scope" value="Eukaryota"/>
</dbReference>
<reference evidence="7" key="2">
    <citation type="submission" date="2015-06" db="UniProtKB">
        <authorList>
            <consortium name="EnsemblMetazoa"/>
        </authorList>
    </citation>
    <scope>IDENTIFICATION</scope>
</reference>